<proteinExistence type="predicted"/>
<feature type="transmembrane region" description="Helical" evidence="6">
    <location>
        <begin position="318"/>
        <end position="337"/>
    </location>
</feature>
<feature type="transmembrane region" description="Helical" evidence="6">
    <location>
        <begin position="278"/>
        <end position="297"/>
    </location>
</feature>
<keyword evidence="8" id="KW-1185">Reference proteome</keyword>
<dbReference type="PANTHER" id="PTHR19432">
    <property type="entry name" value="SUGAR TRANSPORTER"/>
    <property type="match status" value="1"/>
</dbReference>
<comment type="subcellular location">
    <subcellularLocation>
        <location evidence="1">Membrane</location>
        <topology evidence="1">Multi-pass membrane protein</topology>
    </subcellularLocation>
</comment>
<dbReference type="PANTHER" id="PTHR19432:SF35">
    <property type="entry name" value="SOLUTE CARRIER FAMILY 45 MEMBER 3 ISOFORM X1"/>
    <property type="match status" value="1"/>
</dbReference>
<sequence>MSFQSDPAPSSSADVELYPAQQRTAYPCRLKDVKEKTPCRLQSRAGSLYLLALSSGFGTFGNHRLLIASGIVCLVMSLLTLGWAPDLIRLGRRGPVLAKVMAVVSVVALNISVQPVQLGLRTLIVKTCHPDQQTLASAWAAQMTGGGNIIAQMAGSVDLSRLKPLFTESQLKNMCLIASFGLMLTLLTLIFIIEEDESPIRAQKCTQQHKTSLTSLQAILAVWRGIPQEASQLTEFTVNQTLILDFAALSQHRNDSEQYDSEITNDMRIDSLKFGAEAMLLNACVAFSASLLLPALWGCHNRSGQTHNSSYQPTLSRMWVASQVLFGVCMIALFWAVTMITAMIPIGLLGISWACTSWIPSALVSTKISQDIMRVSDDQTGRTEAFGPGLVMSLHNVSIAGPQILAALIASFILYTVPEPSDPLAYVLGVGGVFGLIGAWMASKFDTIYS</sequence>
<evidence type="ECO:0000313" key="8">
    <source>
        <dbReference type="Proteomes" id="UP001213799"/>
    </source>
</evidence>
<dbReference type="EMBL" id="JAQJAE010000004">
    <property type="protein sequence ID" value="KAJ5597841.1"/>
    <property type="molecule type" value="Genomic_DNA"/>
</dbReference>
<evidence type="ECO:0000256" key="6">
    <source>
        <dbReference type="SAM" id="Phobius"/>
    </source>
</evidence>
<name>A0AAD6E0N7_9EURO</name>
<feature type="transmembrane region" description="Helical" evidence="6">
    <location>
        <begin position="343"/>
        <end position="364"/>
    </location>
</feature>
<feature type="transmembrane region" description="Helical" evidence="6">
    <location>
        <begin position="397"/>
        <end position="417"/>
    </location>
</feature>
<feature type="transmembrane region" description="Helical" evidence="6">
    <location>
        <begin position="96"/>
        <end position="116"/>
    </location>
</feature>
<evidence type="ECO:0000256" key="5">
    <source>
        <dbReference type="ARBA" id="ARBA00023136"/>
    </source>
</evidence>
<keyword evidence="4 6" id="KW-1133">Transmembrane helix</keyword>
<keyword evidence="2" id="KW-0813">Transport</keyword>
<organism evidence="7 8">
    <name type="scientific">Penicillium hordei</name>
    <dbReference type="NCBI Taxonomy" id="40994"/>
    <lineage>
        <taxon>Eukaryota</taxon>
        <taxon>Fungi</taxon>
        <taxon>Dikarya</taxon>
        <taxon>Ascomycota</taxon>
        <taxon>Pezizomycotina</taxon>
        <taxon>Eurotiomycetes</taxon>
        <taxon>Eurotiomycetidae</taxon>
        <taxon>Eurotiales</taxon>
        <taxon>Aspergillaceae</taxon>
        <taxon>Penicillium</taxon>
    </lineage>
</organism>
<protein>
    <submittedName>
        <fullName evidence="7">MFS general substrate transporter</fullName>
    </submittedName>
</protein>
<evidence type="ECO:0000256" key="1">
    <source>
        <dbReference type="ARBA" id="ARBA00004141"/>
    </source>
</evidence>
<reference evidence="7" key="1">
    <citation type="journal article" date="2023" name="IMA Fungus">
        <title>Comparative genomic study of the Penicillium genus elucidates a diverse pangenome and 15 lateral gene transfer events.</title>
        <authorList>
            <person name="Petersen C."/>
            <person name="Sorensen T."/>
            <person name="Nielsen M.R."/>
            <person name="Sondergaard T.E."/>
            <person name="Sorensen J.L."/>
            <person name="Fitzpatrick D.A."/>
            <person name="Frisvad J.C."/>
            <person name="Nielsen K.L."/>
        </authorList>
    </citation>
    <scope>NUCLEOTIDE SEQUENCE</scope>
    <source>
        <strain evidence="7">IBT 12815</strain>
    </source>
</reference>
<evidence type="ECO:0000256" key="2">
    <source>
        <dbReference type="ARBA" id="ARBA00022448"/>
    </source>
</evidence>
<gene>
    <name evidence="7" type="ORF">N7537_007925</name>
</gene>
<dbReference type="InterPro" id="IPR036259">
    <property type="entry name" value="MFS_trans_sf"/>
</dbReference>
<dbReference type="GO" id="GO:0008506">
    <property type="term" value="F:sucrose:proton symporter activity"/>
    <property type="evidence" value="ECO:0007669"/>
    <property type="project" value="TreeGrafter"/>
</dbReference>
<dbReference type="AlphaFoldDB" id="A0AAD6E0N7"/>
<keyword evidence="5 6" id="KW-0472">Membrane</keyword>
<evidence type="ECO:0000313" key="7">
    <source>
        <dbReference type="EMBL" id="KAJ5597841.1"/>
    </source>
</evidence>
<dbReference type="SUPFAM" id="SSF103473">
    <property type="entry name" value="MFS general substrate transporter"/>
    <property type="match status" value="1"/>
</dbReference>
<dbReference type="RefSeq" id="XP_056751056.1">
    <property type="nucleotide sequence ID" value="XM_056898980.1"/>
</dbReference>
<dbReference type="GO" id="GO:0005886">
    <property type="term" value="C:plasma membrane"/>
    <property type="evidence" value="ECO:0007669"/>
    <property type="project" value="TreeGrafter"/>
</dbReference>
<comment type="caution">
    <text evidence="7">The sequence shown here is derived from an EMBL/GenBank/DDBJ whole genome shotgun (WGS) entry which is preliminary data.</text>
</comment>
<keyword evidence="3 6" id="KW-0812">Transmembrane</keyword>
<accession>A0AAD6E0N7</accession>
<feature type="transmembrane region" description="Helical" evidence="6">
    <location>
        <begin position="423"/>
        <end position="442"/>
    </location>
</feature>
<reference evidence="7" key="2">
    <citation type="submission" date="2023-01" db="EMBL/GenBank/DDBJ databases">
        <authorList>
            <person name="Petersen C."/>
        </authorList>
    </citation>
    <scope>NUCLEOTIDE SEQUENCE</scope>
    <source>
        <strain evidence="7">IBT 12815</strain>
    </source>
</reference>
<evidence type="ECO:0000256" key="4">
    <source>
        <dbReference type="ARBA" id="ARBA00022989"/>
    </source>
</evidence>
<dbReference type="Proteomes" id="UP001213799">
    <property type="component" value="Unassembled WGS sequence"/>
</dbReference>
<feature type="transmembrane region" description="Helical" evidence="6">
    <location>
        <begin position="65"/>
        <end position="84"/>
    </location>
</feature>
<feature type="transmembrane region" description="Helical" evidence="6">
    <location>
        <begin position="175"/>
        <end position="193"/>
    </location>
</feature>
<evidence type="ECO:0000256" key="3">
    <source>
        <dbReference type="ARBA" id="ARBA00022692"/>
    </source>
</evidence>
<dbReference type="GeneID" id="81589222"/>